<keyword evidence="5" id="KW-1185">Reference proteome</keyword>
<dbReference type="OMA" id="SMENILH"/>
<feature type="compositionally biased region" description="Basic and acidic residues" evidence="2">
    <location>
        <begin position="578"/>
        <end position="591"/>
    </location>
</feature>
<dbReference type="EMBL" id="JNVN01001283">
    <property type="protein sequence ID" value="KHJ33704.1"/>
    <property type="molecule type" value="Genomic_DNA"/>
</dbReference>
<feature type="region of interest" description="Disordered" evidence="2">
    <location>
        <begin position="477"/>
        <end position="651"/>
    </location>
</feature>
<sequence length="651" mass="71130">MMGAQVPEDYNSSQTELLQSGKITRNNGLPTSESQAPKSVAFELLFTQSSQHRARIPMRVQIFPHDTTESIVTTVKNFYGLYSSPICMTGVSFEDEDGNILIARYENFRNNMIVYVRIISEPIQSTEIMGASAFAPGATALQNPYFSDNIHTTLPMMPAQISNYDQARAGSRSTSKISQNHSVSPSHGLTNSIPPKKTRSRSGLKSRGAVTQGSTLPKAKNEQIGSTEISLDNIVEGGRRKRAKFESSELPLFAPTQMPAVISNSSASPARCVEHQRLTIYTHASAQGSYGNSQVLKSPHSLQNGFGKSLVYSTPGAEGRDTYGETSNRQSINSNTPSCNSSGVIPTPDPTVGSCVSEEDKDVALQLMRLGELSNISKNRTLTSTLDDTFSGKADTDISTGATSEYESNNEFDLPSNHKIKRDLSPALSCGVMDSVRPLSRDEIPSQDSTELSYDDCEYEDKCDSTFNSKPKKTILNNVQRKTTSAKSKIQSRTITSKPRNSSSGAKQKLGKSKIQRSSQSRGNKLKSDDIKPISPTSMPNSRKTSNASLLNSQPKIGEYEEDLSSKPRCQRCRKSKKGCDRQRPCQRCKDAGLTAEQCISEDEGNGRKGRYGRHMGVPVKKDASTLGNASRSPPITSVENNPTTNKKRKR</sequence>
<dbReference type="PROSITE" id="PS50048">
    <property type="entry name" value="ZN2_CY6_FUNGAL_2"/>
    <property type="match status" value="1"/>
</dbReference>
<feature type="domain" description="Zn(2)-C6 fungal-type" evidence="3">
    <location>
        <begin position="569"/>
        <end position="601"/>
    </location>
</feature>
<organism evidence="4 5">
    <name type="scientific">Uncinula necator</name>
    <name type="common">Grape powdery mildew</name>
    <dbReference type="NCBI Taxonomy" id="52586"/>
    <lineage>
        <taxon>Eukaryota</taxon>
        <taxon>Fungi</taxon>
        <taxon>Dikarya</taxon>
        <taxon>Ascomycota</taxon>
        <taxon>Pezizomycotina</taxon>
        <taxon>Leotiomycetes</taxon>
        <taxon>Erysiphales</taxon>
        <taxon>Erysiphaceae</taxon>
        <taxon>Erysiphe</taxon>
    </lineage>
</organism>
<dbReference type="AlphaFoldDB" id="A0A0B1PAL5"/>
<feature type="region of interest" description="Disordered" evidence="2">
    <location>
        <begin position="317"/>
        <end position="345"/>
    </location>
</feature>
<name>A0A0B1PAL5_UNCNE</name>
<dbReference type="InterPro" id="IPR001138">
    <property type="entry name" value="Zn2Cys6_DnaBD"/>
</dbReference>
<evidence type="ECO:0000256" key="1">
    <source>
        <dbReference type="ARBA" id="ARBA00023242"/>
    </source>
</evidence>
<evidence type="ECO:0000259" key="3">
    <source>
        <dbReference type="PROSITE" id="PS50048"/>
    </source>
</evidence>
<evidence type="ECO:0000313" key="4">
    <source>
        <dbReference type="EMBL" id="KHJ33704.1"/>
    </source>
</evidence>
<evidence type="ECO:0000256" key="2">
    <source>
        <dbReference type="SAM" id="MobiDB-lite"/>
    </source>
</evidence>
<evidence type="ECO:0000313" key="5">
    <source>
        <dbReference type="Proteomes" id="UP000030854"/>
    </source>
</evidence>
<feature type="compositionally biased region" description="Polar residues" evidence="2">
    <location>
        <begin position="165"/>
        <end position="193"/>
    </location>
</feature>
<protein>
    <submittedName>
        <fullName evidence="4">Putative c6 finger domain-containing protein</fullName>
    </submittedName>
</protein>
<accession>A0A0B1PAL5</accession>
<feature type="region of interest" description="Disordered" evidence="2">
    <location>
        <begin position="165"/>
        <end position="224"/>
    </location>
</feature>
<feature type="compositionally biased region" description="Polar residues" evidence="2">
    <location>
        <begin position="477"/>
        <end position="506"/>
    </location>
</feature>
<dbReference type="SMART" id="SM00066">
    <property type="entry name" value="GAL4"/>
    <property type="match status" value="1"/>
</dbReference>
<keyword evidence="1" id="KW-0539">Nucleus</keyword>
<feature type="compositionally biased region" description="Polar residues" evidence="2">
    <location>
        <begin position="324"/>
        <end position="344"/>
    </location>
</feature>
<feature type="compositionally biased region" description="Polar residues" evidence="2">
    <location>
        <begin position="626"/>
        <end position="645"/>
    </location>
</feature>
<dbReference type="CDD" id="cd00067">
    <property type="entry name" value="GAL4"/>
    <property type="match status" value="1"/>
</dbReference>
<feature type="compositionally biased region" description="Polar residues" evidence="2">
    <location>
        <begin position="535"/>
        <end position="555"/>
    </location>
</feature>
<proteinExistence type="predicted"/>
<comment type="caution">
    <text evidence="4">The sequence shown here is derived from an EMBL/GenBank/DDBJ whole genome shotgun (WGS) entry which is preliminary data.</text>
</comment>
<dbReference type="GO" id="GO:0000981">
    <property type="term" value="F:DNA-binding transcription factor activity, RNA polymerase II-specific"/>
    <property type="evidence" value="ECO:0007669"/>
    <property type="project" value="InterPro"/>
</dbReference>
<dbReference type="HOGENOM" id="CLU_011074_1_0_1"/>
<dbReference type="GO" id="GO:0008270">
    <property type="term" value="F:zinc ion binding"/>
    <property type="evidence" value="ECO:0007669"/>
    <property type="project" value="InterPro"/>
</dbReference>
<dbReference type="Proteomes" id="UP000030854">
    <property type="component" value="Unassembled WGS sequence"/>
</dbReference>
<reference evidence="4 5" key="1">
    <citation type="journal article" date="2014" name="BMC Genomics">
        <title>Adaptive genomic structural variation in the grape powdery mildew pathogen, Erysiphe necator.</title>
        <authorList>
            <person name="Jones L."/>
            <person name="Riaz S."/>
            <person name="Morales-Cruz A."/>
            <person name="Amrine K.C."/>
            <person name="McGuire B."/>
            <person name="Gubler W.D."/>
            <person name="Walker M.A."/>
            <person name="Cantu D."/>
        </authorList>
    </citation>
    <scope>NUCLEOTIDE SEQUENCE [LARGE SCALE GENOMIC DNA]</scope>
    <source>
        <strain evidence="5">c</strain>
    </source>
</reference>
<gene>
    <name evidence="4" type="ORF">EV44_g5594</name>
</gene>